<gene>
    <name evidence="2" type="ORF">S03H2_01882</name>
</gene>
<reference evidence="2" key="1">
    <citation type="journal article" date="2014" name="Front. Microbiol.">
        <title>High frequency of phylogenetically diverse reductive dehalogenase-homologous genes in deep subseafloor sedimentary metagenomes.</title>
        <authorList>
            <person name="Kawai M."/>
            <person name="Futagami T."/>
            <person name="Toyoda A."/>
            <person name="Takaki Y."/>
            <person name="Nishi S."/>
            <person name="Hori S."/>
            <person name="Arai W."/>
            <person name="Tsubouchi T."/>
            <person name="Morono Y."/>
            <person name="Uchiyama I."/>
            <person name="Ito T."/>
            <person name="Fujiyama A."/>
            <person name="Inagaki F."/>
            <person name="Takami H."/>
        </authorList>
    </citation>
    <scope>NUCLEOTIDE SEQUENCE</scope>
    <source>
        <strain evidence="2">Expedition CK06-06</strain>
    </source>
</reference>
<keyword evidence="1" id="KW-0812">Transmembrane</keyword>
<dbReference type="AlphaFoldDB" id="X1EQG2"/>
<feature type="transmembrane region" description="Helical" evidence="1">
    <location>
        <begin position="108"/>
        <end position="131"/>
    </location>
</feature>
<feature type="transmembrane region" description="Helical" evidence="1">
    <location>
        <begin position="47"/>
        <end position="68"/>
    </location>
</feature>
<name>X1EQG2_9ZZZZ</name>
<evidence type="ECO:0000256" key="1">
    <source>
        <dbReference type="SAM" id="Phobius"/>
    </source>
</evidence>
<keyword evidence="1" id="KW-0472">Membrane</keyword>
<sequence>MQKEKKQSEGRLSWKYPIVMMLLMAFILEATGVNTGAYVYGGSLIKILGVPLYIPIMWSVIMTIAYIISRKYGVIVGVLSAYSIDLLLEPLAFYTGAWTWLNTFSAQVYFNSTVANAIVWLLMCLLGVYLWRKYSWRYDELKNKIPRPLRA</sequence>
<protein>
    <submittedName>
        <fullName evidence="2">Uncharacterized protein</fullName>
    </submittedName>
</protein>
<dbReference type="EMBL" id="BARU01000588">
    <property type="protein sequence ID" value="GAH22545.1"/>
    <property type="molecule type" value="Genomic_DNA"/>
</dbReference>
<organism evidence="2">
    <name type="scientific">marine sediment metagenome</name>
    <dbReference type="NCBI Taxonomy" id="412755"/>
    <lineage>
        <taxon>unclassified sequences</taxon>
        <taxon>metagenomes</taxon>
        <taxon>ecological metagenomes</taxon>
    </lineage>
</organism>
<dbReference type="Pfam" id="PF04240">
    <property type="entry name" value="Caroten_synth"/>
    <property type="match status" value="1"/>
</dbReference>
<evidence type="ECO:0000313" key="2">
    <source>
        <dbReference type="EMBL" id="GAH22545.1"/>
    </source>
</evidence>
<feature type="transmembrane region" description="Helical" evidence="1">
    <location>
        <begin position="21"/>
        <end position="41"/>
    </location>
</feature>
<keyword evidence="1" id="KW-1133">Transmembrane helix</keyword>
<proteinExistence type="predicted"/>
<feature type="transmembrane region" description="Helical" evidence="1">
    <location>
        <begin position="75"/>
        <end position="96"/>
    </location>
</feature>
<accession>X1EQG2</accession>
<dbReference type="InterPro" id="IPR007354">
    <property type="entry name" value="CruF-like"/>
</dbReference>
<comment type="caution">
    <text evidence="2">The sequence shown here is derived from an EMBL/GenBank/DDBJ whole genome shotgun (WGS) entry which is preliminary data.</text>
</comment>